<gene>
    <name evidence="1" type="ORF">F6X42_18005</name>
</gene>
<protein>
    <submittedName>
        <fullName evidence="1">Uncharacterized protein</fullName>
    </submittedName>
</protein>
<dbReference type="EMBL" id="VZQQ01000013">
    <property type="protein sequence ID" value="MBC8748429.1"/>
    <property type="molecule type" value="Genomic_DNA"/>
</dbReference>
<dbReference type="RefSeq" id="WP_187635482.1">
    <property type="nucleotide sequence ID" value="NZ_VZQQ01000013.1"/>
</dbReference>
<name>A0ABR7PQ95_9BURK</name>
<accession>A0ABR7PQ95</accession>
<organism evidence="1 2">
    <name type="scientific">Paraburkholderia podalyriae</name>
    <dbReference type="NCBI Taxonomy" id="1938811"/>
    <lineage>
        <taxon>Bacteria</taxon>
        <taxon>Pseudomonadati</taxon>
        <taxon>Pseudomonadota</taxon>
        <taxon>Betaproteobacteria</taxon>
        <taxon>Burkholderiales</taxon>
        <taxon>Burkholderiaceae</taxon>
        <taxon>Paraburkholderia</taxon>
    </lineage>
</organism>
<evidence type="ECO:0000313" key="1">
    <source>
        <dbReference type="EMBL" id="MBC8748429.1"/>
    </source>
</evidence>
<proteinExistence type="predicted"/>
<keyword evidence="2" id="KW-1185">Reference proteome</keyword>
<comment type="caution">
    <text evidence="1">The sequence shown here is derived from an EMBL/GenBank/DDBJ whole genome shotgun (WGS) entry which is preliminary data.</text>
</comment>
<dbReference type="Proteomes" id="UP000736373">
    <property type="component" value="Unassembled WGS sequence"/>
</dbReference>
<reference evidence="1 2" key="1">
    <citation type="submission" date="2019-09" db="EMBL/GenBank/DDBJ databases">
        <title>Paraburkholderia podalyriae sp. nov., A South African Podalyria-associated rhizobium.</title>
        <authorList>
            <person name="Mavima L."/>
            <person name="Beukes C.W."/>
            <person name="Palmer M."/>
            <person name="De Meyer S.E."/>
            <person name="James E.K."/>
            <person name="Maluk M."/>
            <person name="Avontuur J.R."/>
            <person name="Chan W.Y."/>
            <person name="Venter S.N."/>
            <person name="Steenkamp E.T."/>
        </authorList>
    </citation>
    <scope>NUCLEOTIDE SEQUENCE [LARGE SCALE GENOMIC DNA]</scope>
    <source>
        <strain evidence="1 2">WC7.3b</strain>
    </source>
</reference>
<sequence length="155" mass="17387">MQKSEETWGWDLATNGESMAIVLGGYPSFHDSAVSTFSMRRGRQTRESVDAHLLPDERTRELVDVQLEVLHNRYGPASAAGRSDYVVVLEFRDVRTSEIDVNAMLEEATIMEMTLSELPDGLLKLDLMPNVGLDVQLTCKEAVVTDMHPYVRDVT</sequence>
<evidence type="ECO:0000313" key="2">
    <source>
        <dbReference type="Proteomes" id="UP000736373"/>
    </source>
</evidence>